<feature type="domain" description="Thioredoxin" evidence="2">
    <location>
        <begin position="35"/>
        <end position="184"/>
    </location>
</feature>
<sequence>MMKKITALSVLALLCLNFCVNAQENKAVDVIKRGLQIGQMVPEVKLTNLYNYKSTTANLSDFKGRLVILDFWATWCQPCVAMIPQMDSLQKVFGNKIQFISTTYQTANEVIPFLKKFEKQQGRHFSIPVLTDQKELNALFPHVYLPHYVWIDGEGKVIAITDHKEINAKSIQEALLRQTSSFQKKADMQVAYDPRLPLVASSDLGAVNKIYYQSLLTGFIDGLHSGYNTRYTIKSDLPRKVTFTNISIETLFSVAMGEQIRYFRRNQMIVELKDTLAFGRVPKSLTYKEWRKTNAFCYELIVPNNLRLDVFKIMTEDLRRVFSQYIVGFEKRKVKCLVLTKTADFGKIDISKLVPVSPDDNKLKKFANVTFTKFIYHCNSFYMQHSKLPVIDGTGYLGKVNIELTGFENVNKINLELAKYGLAFVEKEAEIDMLVFRDNPLYVANKTPSKDEK</sequence>
<dbReference type="RefSeq" id="WP_090994260.1">
    <property type="nucleotide sequence ID" value="NZ_FOPP01000006.1"/>
</dbReference>
<evidence type="ECO:0000259" key="2">
    <source>
        <dbReference type="PROSITE" id="PS51352"/>
    </source>
</evidence>
<evidence type="ECO:0000256" key="1">
    <source>
        <dbReference type="SAM" id="SignalP"/>
    </source>
</evidence>
<proteinExistence type="predicted"/>
<dbReference type="CDD" id="cd02966">
    <property type="entry name" value="TlpA_like_family"/>
    <property type="match status" value="1"/>
</dbReference>
<dbReference type="Proteomes" id="UP000199666">
    <property type="component" value="Unassembled WGS sequence"/>
</dbReference>
<dbReference type="AlphaFoldDB" id="A0A1I2Y582"/>
<dbReference type="OrthoDB" id="1118217at2"/>
<dbReference type="GO" id="GO:0016491">
    <property type="term" value="F:oxidoreductase activity"/>
    <property type="evidence" value="ECO:0007669"/>
    <property type="project" value="InterPro"/>
</dbReference>
<protein>
    <submittedName>
        <fullName evidence="3">Thiol-disulfide isomerase or thioredoxin</fullName>
    </submittedName>
</protein>
<dbReference type="SUPFAM" id="SSF52833">
    <property type="entry name" value="Thioredoxin-like"/>
    <property type="match status" value="1"/>
</dbReference>
<dbReference type="Gene3D" id="3.40.30.10">
    <property type="entry name" value="Glutaredoxin"/>
    <property type="match status" value="1"/>
</dbReference>
<dbReference type="STRING" id="414048.SAMN04489864_106169"/>
<evidence type="ECO:0000313" key="3">
    <source>
        <dbReference type="EMBL" id="SFH19511.1"/>
    </source>
</evidence>
<accession>A0A1I2Y582</accession>
<reference evidence="3 4" key="1">
    <citation type="submission" date="2016-10" db="EMBL/GenBank/DDBJ databases">
        <authorList>
            <person name="de Groot N.N."/>
        </authorList>
    </citation>
    <scope>NUCLEOTIDE SEQUENCE [LARGE SCALE GENOMIC DNA]</scope>
    <source>
        <strain evidence="3 4">DSM 18684</strain>
    </source>
</reference>
<dbReference type="PANTHER" id="PTHR42852:SF13">
    <property type="entry name" value="PROTEIN DIPZ"/>
    <property type="match status" value="1"/>
</dbReference>
<dbReference type="InterPro" id="IPR036249">
    <property type="entry name" value="Thioredoxin-like_sf"/>
</dbReference>
<dbReference type="InterPro" id="IPR013766">
    <property type="entry name" value="Thioredoxin_domain"/>
</dbReference>
<feature type="signal peptide" evidence="1">
    <location>
        <begin position="1"/>
        <end position="22"/>
    </location>
</feature>
<dbReference type="GO" id="GO:0016853">
    <property type="term" value="F:isomerase activity"/>
    <property type="evidence" value="ECO:0007669"/>
    <property type="project" value="UniProtKB-KW"/>
</dbReference>
<feature type="chain" id="PRO_5011716117" evidence="1">
    <location>
        <begin position="23"/>
        <end position="453"/>
    </location>
</feature>
<keyword evidence="1" id="KW-0732">Signal</keyword>
<keyword evidence="3" id="KW-0413">Isomerase</keyword>
<gene>
    <name evidence="3" type="ORF">SAMN04489864_106169</name>
</gene>
<name>A0A1I2Y582_9SPHI</name>
<dbReference type="EMBL" id="FOPP01000006">
    <property type="protein sequence ID" value="SFH19511.1"/>
    <property type="molecule type" value="Genomic_DNA"/>
</dbReference>
<dbReference type="PANTHER" id="PTHR42852">
    <property type="entry name" value="THIOL:DISULFIDE INTERCHANGE PROTEIN DSBE"/>
    <property type="match status" value="1"/>
</dbReference>
<dbReference type="Pfam" id="PF08534">
    <property type="entry name" value="Redoxin"/>
    <property type="match status" value="1"/>
</dbReference>
<evidence type="ECO:0000313" key="4">
    <source>
        <dbReference type="Proteomes" id="UP000199666"/>
    </source>
</evidence>
<dbReference type="PROSITE" id="PS51352">
    <property type="entry name" value="THIOREDOXIN_2"/>
    <property type="match status" value="1"/>
</dbReference>
<dbReference type="InterPro" id="IPR050553">
    <property type="entry name" value="Thioredoxin_ResA/DsbE_sf"/>
</dbReference>
<dbReference type="InterPro" id="IPR013740">
    <property type="entry name" value="Redoxin"/>
</dbReference>
<organism evidence="3 4">
    <name type="scientific">Pedobacter insulae</name>
    <dbReference type="NCBI Taxonomy" id="414048"/>
    <lineage>
        <taxon>Bacteria</taxon>
        <taxon>Pseudomonadati</taxon>
        <taxon>Bacteroidota</taxon>
        <taxon>Sphingobacteriia</taxon>
        <taxon>Sphingobacteriales</taxon>
        <taxon>Sphingobacteriaceae</taxon>
        <taxon>Pedobacter</taxon>
    </lineage>
</organism>
<keyword evidence="4" id="KW-1185">Reference proteome</keyword>